<gene>
    <name evidence="2" type="ORF">NS184_14530</name>
</gene>
<sequence length="293" mass="31734">MERPVTVRGSRFTPSAWTALGAGVVAAGLWTACSPEVFGAARFTQVWTSGLLLVVGALTVYLAVGTLRTRVEVFPDRLESTRGLRRTQVIGPGELVTFRASGKGNTVISAATARRRGFSTNRFHHHHDALVDWLDRNTGEEWTAFREFFGKLTVQQHRAPLRESLSTLLIVGVFLATLLTFPGLFIGNAYDAAHREQVTCTVTAAEAITVSSRSTRGIGSSRAGVGVETSDCGRLTMTRGVTSDDRDGIARELNRTKGPHVFTVGGGSFWLRKNTPITVPSPTVYSIDDLSAR</sequence>
<organism evidence="2 3">
    <name type="scientific">Curtobacterium luteum</name>
    <dbReference type="NCBI Taxonomy" id="33881"/>
    <lineage>
        <taxon>Bacteria</taxon>
        <taxon>Bacillati</taxon>
        <taxon>Actinomycetota</taxon>
        <taxon>Actinomycetes</taxon>
        <taxon>Micrococcales</taxon>
        <taxon>Microbacteriaceae</taxon>
        <taxon>Curtobacterium</taxon>
    </lineage>
</organism>
<keyword evidence="1" id="KW-0472">Membrane</keyword>
<dbReference type="PATRIC" id="fig|33881.3.peg.3440"/>
<evidence type="ECO:0000256" key="1">
    <source>
        <dbReference type="SAM" id="Phobius"/>
    </source>
</evidence>
<comment type="caution">
    <text evidence="2">The sequence shown here is derived from an EMBL/GenBank/DDBJ whole genome shotgun (WGS) entry which is preliminary data.</text>
</comment>
<dbReference type="Proteomes" id="UP000078252">
    <property type="component" value="Unassembled WGS sequence"/>
</dbReference>
<name>A0A175RHL8_9MICO</name>
<dbReference type="AlphaFoldDB" id="A0A175RHL8"/>
<proteinExistence type="predicted"/>
<evidence type="ECO:0000313" key="2">
    <source>
        <dbReference type="EMBL" id="KTR03008.1"/>
    </source>
</evidence>
<feature type="transmembrane region" description="Helical" evidence="1">
    <location>
        <begin position="168"/>
        <end position="190"/>
    </location>
</feature>
<accession>A0A175RHL8</accession>
<keyword evidence="1" id="KW-0812">Transmembrane</keyword>
<dbReference type="EMBL" id="LDQC01000092">
    <property type="protein sequence ID" value="KTR03008.1"/>
    <property type="molecule type" value="Genomic_DNA"/>
</dbReference>
<feature type="transmembrane region" description="Helical" evidence="1">
    <location>
        <begin position="44"/>
        <end position="64"/>
    </location>
</feature>
<keyword evidence="1" id="KW-1133">Transmembrane helix</keyword>
<reference evidence="2 3" key="1">
    <citation type="journal article" date="2016" name="Front. Microbiol.">
        <title>Genomic Resource of Rice Seed Associated Bacteria.</title>
        <authorList>
            <person name="Midha S."/>
            <person name="Bansal K."/>
            <person name="Sharma S."/>
            <person name="Kumar N."/>
            <person name="Patil P.P."/>
            <person name="Chaudhry V."/>
            <person name="Patil P.B."/>
        </authorList>
    </citation>
    <scope>NUCLEOTIDE SEQUENCE [LARGE SCALE GENOMIC DNA]</scope>
    <source>
        <strain evidence="2 3">NS184</strain>
    </source>
</reference>
<protein>
    <submittedName>
        <fullName evidence="2">Uncharacterized protein</fullName>
    </submittedName>
</protein>
<evidence type="ECO:0000313" key="3">
    <source>
        <dbReference type="Proteomes" id="UP000078252"/>
    </source>
</evidence>
<feature type="transmembrane region" description="Helical" evidence="1">
    <location>
        <begin position="12"/>
        <end position="32"/>
    </location>
</feature>
<dbReference type="PROSITE" id="PS51257">
    <property type="entry name" value="PROKAR_LIPOPROTEIN"/>
    <property type="match status" value="1"/>
</dbReference>